<feature type="transmembrane region" description="Helical" evidence="2">
    <location>
        <begin position="118"/>
        <end position="137"/>
    </location>
</feature>
<gene>
    <name evidence="4" type="ORF">BPA01_15730</name>
</gene>
<dbReference type="EMBL" id="BJMH01000006">
    <property type="protein sequence ID" value="GEB31993.1"/>
    <property type="molecule type" value="Genomic_DNA"/>
</dbReference>
<dbReference type="STRING" id="54914.AV540_01785"/>
<name>A0A4Y3PEL1_BREPA</name>
<evidence type="ECO:0000313" key="5">
    <source>
        <dbReference type="Proteomes" id="UP000316882"/>
    </source>
</evidence>
<dbReference type="GO" id="GO:0005886">
    <property type="term" value="C:plasma membrane"/>
    <property type="evidence" value="ECO:0007669"/>
    <property type="project" value="TreeGrafter"/>
</dbReference>
<dbReference type="Gene3D" id="1.20.120.1220">
    <property type="match status" value="1"/>
</dbReference>
<feature type="transmembrane region" description="Helical" evidence="2">
    <location>
        <begin position="68"/>
        <end position="87"/>
    </location>
</feature>
<dbReference type="PANTHER" id="PTHR30487:SF0">
    <property type="entry name" value="PREPILIN LEADER PEPTIDASE_N-METHYLTRANSFERASE-RELATED"/>
    <property type="match status" value="1"/>
</dbReference>
<dbReference type="Proteomes" id="UP000316882">
    <property type="component" value="Unassembled WGS sequence"/>
</dbReference>
<sequence>MSAILLALGLGWSGLLIGSACIALGMRAVGMRDQKDRERFKRGAWFMKAVTGLCFPLTYWKYGWTAELLLGLSLVSFLVLVTVADLADRRIPNSVLLPFCLSVLLLRGLFPYQGSDFSAQLIGAAGVFLLLLLIAVVTDGAIGGGDVKLYGAIGLFLPPDLLVWAMIYSSVSGGLYGLALLIAGRASCQSKLPFAPWIAFGTLVAYFSGERFA</sequence>
<evidence type="ECO:0000313" key="4">
    <source>
        <dbReference type="EMBL" id="GEB31993.1"/>
    </source>
</evidence>
<dbReference type="PANTHER" id="PTHR30487">
    <property type="entry name" value="TYPE 4 PREPILIN-LIKE PROTEINS LEADER PEPTIDE-PROCESSING ENZYME"/>
    <property type="match status" value="1"/>
</dbReference>
<accession>A0A4Y3PEL1</accession>
<dbReference type="GO" id="GO:0006465">
    <property type="term" value="P:signal peptide processing"/>
    <property type="evidence" value="ECO:0007669"/>
    <property type="project" value="TreeGrafter"/>
</dbReference>
<feature type="transmembrane region" description="Helical" evidence="2">
    <location>
        <begin position="94"/>
        <end position="112"/>
    </location>
</feature>
<evidence type="ECO:0000259" key="3">
    <source>
        <dbReference type="Pfam" id="PF01478"/>
    </source>
</evidence>
<keyword evidence="5" id="KW-1185">Reference proteome</keyword>
<dbReference type="GO" id="GO:0004190">
    <property type="term" value="F:aspartic-type endopeptidase activity"/>
    <property type="evidence" value="ECO:0007669"/>
    <property type="project" value="InterPro"/>
</dbReference>
<comment type="caution">
    <text evidence="4">The sequence shown here is derived from an EMBL/GenBank/DDBJ whole genome shotgun (WGS) entry which is preliminary data.</text>
</comment>
<dbReference type="InterPro" id="IPR050882">
    <property type="entry name" value="Prepilin_peptidase/N-MTase"/>
</dbReference>
<dbReference type="AlphaFoldDB" id="A0A4Y3PEL1"/>
<organism evidence="4 5">
    <name type="scientific">Brevibacillus parabrevis</name>
    <dbReference type="NCBI Taxonomy" id="54914"/>
    <lineage>
        <taxon>Bacteria</taxon>
        <taxon>Bacillati</taxon>
        <taxon>Bacillota</taxon>
        <taxon>Bacilli</taxon>
        <taxon>Bacillales</taxon>
        <taxon>Paenibacillaceae</taxon>
        <taxon>Brevibacillus</taxon>
    </lineage>
</organism>
<keyword evidence="2" id="KW-1133">Transmembrane helix</keyword>
<comment type="similarity">
    <text evidence="1">Belongs to the peptidase A24 family.</text>
</comment>
<keyword evidence="2" id="KW-0812">Transmembrane</keyword>
<feature type="domain" description="Prepilin type IV endopeptidase peptidase" evidence="3">
    <location>
        <begin position="73"/>
        <end position="178"/>
    </location>
</feature>
<feature type="transmembrane region" description="Helical" evidence="2">
    <location>
        <begin position="6"/>
        <end position="24"/>
    </location>
</feature>
<evidence type="ECO:0000256" key="2">
    <source>
        <dbReference type="SAM" id="Phobius"/>
    </source>
</evidence>
<proteinExistence type="inferred from homology"/>
<keyword evidence="2" id="KW-0472">Membrane</keyword>
<protein>
    <recommendedName>
        <fullName evidence="3">Prepilin type IV endopeptidase peptidase domain-containing protein</fullName>
    </recommendedName>
</protein>
<evidence type="ECO:0000256" key="1">
    <source>
        <dbReference type="ARBA" id="ARBA00005801"/>
    </source>
</evidence>
<dbReference type="InterPro" id="IPR000045">
    <property type="entry name" value="Prepilin_IV_endopep_pep"/>
</dbReference>
<dbReference type="Pfam" id="PF01478">
    <property type="entry name" value="Peptidase_A24"/>
    <property type="match status" value="1"/>
</dbReference>
<reference evidence="4 5" key="1">
    <citation type="submission" date="2019-06" db="EMBL/GenBank/DDBJ databases">
        <title>Whole genome shotgun sequence of Brevibacillus parabrevis NBRC 12334.</title>
        <authorList>
            <person name="Hosoyama A."/>
            <person name="Uohara A."/>
            <person name="Ohji S."/>
            <person name="Ichikawa N."/>
        </authorList>
    </citation>
    <scope>NUCLEOTIDE SEQUENCE [LARGE SCALE GENOMIC DNA]</scope>
    <source>
        <strain evidence="4 5">NBRC 12334</strain>
    </source>
</reference>
<dbReference type="RefSeq" id="WP_122966336.1">
    <property type="nucleotide sequence ID" value="NZ_BJMH01000006.1"/>
</dbReference>